<dbReference type="Gene3D" id="3.30.70.920">
    <property type="match status" value="1"/>
</dbReference>
<dbReference type="RefSeq" id="WP_315907437.1">
    <property type="nucleotide sequence ID" value="NZ_JAOPKC010000001.1"/>
</dbReference>
<dbReference type="InterPro" id="IPR011008">
    <property type="entry name" value="Dimeric_a/b-barrel"/>
</dbReference>
<dbReference type="Pfam" id="PF01037">
    <property type="entry name" value="AsnC_trans_reg"/>
    <property type="match status" value="1"/>
</dbReference>
<evidence type="ECO:0000313" key="4">
    <source>
        <dbReference type="Proteomes" id="UP001208186"/>
    </source>
</evidence>
<organism evidence="3 5">
    <name type="scientific">Halapricum hydrolyticum</name>
    <dbReference type="NCBI Taxonomy" id="2979991"/>
    <lineage>
        <taxon>Archaea</taxon>
        <taxon>Methanobacteriati</taxon>
        <taxon>Methanobacteriota</taxon>
        <taxon>Stenosarchaea group</taxon>
        <taxon>Halobacteria</taxon>
        <taxon>Halobacteriales</taxon>
        <taxon>Haloarculaceae</taxon>
        <taxon>Halapricum</taxon>
    </lineage>
</organism>
<dbReference type="SUPFAM" id="SSF54909">
    <property type="entry name" value="Dimeric alpha+beta barrel"/>
    <property type="match status" value="1"/>
</dbReference>
<dbReference type="InterPro" id="IPR019887">
    <property type="entry name" value="Tscrpt_reg_AsnC/Lrp_C"/>
</dbReference>
<comment type="caution">
    <text evidence="3">The sequence shown here is derived from an EMBL/GenBank/DDBJ whole genome shotgun (WGS) entry which is preliminary data.</text>
</comment>
<accession>A0AAE3I8M1</accession>
<proteinExistence type="predicted"/>
<dbReference type="EMBL" id="JAOPKC010000001">
    <property type="protein sequence ID" value="MCU4716670.1"/>
    <property type="molecule type" value="Genomic_DNA"/>
</dbReference>
<keyword evidence="4" id="KW-1185">Reference proteome</keyword>
<dbReference type="Proteomes" id="UP001209746">
    <property type="component" value="Unassembled WGS sequence"/>
</dbReference>
<feature type="domain" description="Transcription regulator AsnC/Lrp ligand binding" evidence="1">
    <location>
        <begin position="6"/>
        <end position="76"/>
    </location>
</feature>
<gene>
    <name evidence="3" type="ORF">OB914_01885</name>
    <name evidence="2" type="ORF">OB916_01135</name>
</gene>
<evidence type="ECO:0000313" key="5">
    <source>
        <dbReference type="Proteomes" id="UP001209746"/>
    </source>
</evidence>
<evidence type="ECO:0000313" key="2">
    <source>
        <dbReference type="EMBL" id="MCU4716670.1"/>
    </source>
</evidence>
<sequence>MVRAFVMIKTAAGKSEVLLESIRAVEGVEEAHIVAGQYDIIAETAGEGVYDVMQSVSGDIRALDGVSDTRTYICLE</sequence>
<name>A0AAE3I8M1_9EURY</name>
<dbReference type="AlphaFoldDB" id="A0AAE3I8M1"/>
<dbReference type="Proteomes" id="UP001208186">
    <property type="component" value="Unassembled WGS sequence"/>
</dbReference>
<dbReference type="EMBL" id="JAOPKD010000001">
    <property type="protein sequence ID" value="MCU4725725.1"/>
    <property type="molecule type" value="Genomic_DNA"/>
</dbReference>
<protein>
    <submittedName>
        <fullName evidence="3">Lrp/AsnC ligand binding domain-containing protein</fullName>
    </submittedName>
</protein>
<evidence type="ECO:0000259" key="1">
    <source>
        <dbReference type="Pfam" id="PF01037"/>
    </source>
</evidence>
<evidence type="ECO:0000313" key="3">
    <source>
        <dbReference type="EMBL" id="MCU4725725.1"/>
    </source>
</evidence>
<reference evidence="3" key="1">
    <citation type="submission" date="2023-02" db="EMBL/GenBank/DDBJ databases">
        <title>Enrichment on poylsaccharides allowed isolation of novel metabolic and taxonomic groups of Haloarchaea.</title>
        <authorList>
            <person name="Sorokin D.Y."/>
            <person name="Elcheninov A.G."/>
            <person name="Khizhniak T.V."/>
            <person name="Kolganova T.V."/>
            <person name="Kublanov I.V."/>
        </authorList>
    </citation>
    <scope>NUCLEOTIDE SEQUENCE</scope>
    <source>
        <strain evidence="2 4">HArc-curdl5-1</strain>
        <strain evidence="3">HArc-curdl7</strain>
    </source>
</reference>